<proteinExistence type="predicted"/>
<dbReference type="InterPro" id="IPR021352">
    <property type="entry name" value="DUF2971"/>
</dbReference>
<dbReference type="RefSeq" id="WP_345331097.1">
    <property type="nucleotide sequence ID" value="NZ_BAABJI010000002.1"/>
</dbReference>
<keyword evidence="2" id="KW-1185">Reference proteome</keyword>
<organism evidence="1 2">
    <name type="scientific">Mucilaginibacter defluvii</name>
    <dbReference type="NCBI Taxonomy" id="1196019"/>
    <lineage>
        <taxon>Bacteria</taxon>
        <taxon>Pseudomonadati</taxon>
        <taxon>Bacteroidota</taxon>
        <taxon>Sphingobacteriia</taxon>
        <taxon>Sphingobacteriales</taxon>
        <taxon>Sphingobacteriaceae</taxon>
        <taxon>Mucilaginibacter</taxon>
    </lineage>
</organism>
<accession>A0ABP9FUF0</accession>
<dbReference type="Proteomes" id="UP001501436">
    <property type="component" value="Unassembled WGS sequence"/>
</dbReference>
<evidence type="ECO:0000313" key="2">
    <source>
        <dbReference type="Proteomes" id="UP001501436"/>
    </source>
</evidence>
<dbReference type="EMBL" id="BAABJI010000002">
    <property type="protein sequence ID" value="GAA4916794.1"/>
    <property type="molecule type" value="Genomic_DNA"/>
</dbReference>
<name>A0ABP9FUF0_9SPHI</name>
<sequence>MILYKYLSPERIDVLNNLEIRFTQVEALNDPFEGNPNFKIDNKNVNNVGAKVFVVNDIFDPTIRTRFREHLDKSIKHDPNFSLNAIILSGPDIDNSFMMEGFRASLAAHIPNSMGVLSLTETPDNNLMWSHYGFNNQGYAIGFNSNHPFFSPETINSGNERSLNKIFYSQSRPSGYPESLSFKELFLTKSIHWEYENEWRYAKFLKDCVHILDSTPFSIYLYPYPAELISEVILGCNASQSFKKDVINILSNNNIYSHVKLKQVKLSNTFDLEILEI</sequence>
<evidence type="ECO:0000313" key="1">
    <source>
        <dbReference type="EMBL" id="GAA4916794.1"/>
    </source>
</evidence>
<reference evidence="2" key="1">
    <citation type="journal article" date="2019" name="Int. J. Syst. Evol. Microbiol.">
        <title>The Global Catalogue of Microorganisms (GCM) 10K type strain sequencing project: providing services to taxonomists for standard genome sequencing and annotation.</title>
        <authorList>
            <consortium name="The Broad Institute Genomics Platform"/>
            <consortium name="The Broad Institute Genome Sequencing Center for Infectious Disease"/>
            <person name="Wu L."/>
            <person name="Ma J."/>
        </authorList>
    </citation>
    <scope>NUCLEOTIDE SEQUENCE [LARGE SCALE GENOMIC DNA]</scope>
    <source>
        <strain evidence="2">JCM 18283</strain>
    </source>
</reference>
<dbReference type="Pfam" id="PF11185">
    <property type="entry name" value="DUF2971"/>
    <property type="match status" value="1"/>
</dbReference>
<comment type="caution">
    <text evidence="1">The sequence shown here is derived from an EMBL/GenBank/DDBJ whole genome shotgun (WGS) entry which is preliminary data.</text>
</comment>
<protein>
    <submittedName>
        <fullName evidence="1">DUF2971 domain-containing protein</fullName>
    </submittedName>
</protein>
<gene>
    <name evidence="1" type="ORF">GCM10023313_20470</name>
</gene>